<dbReference type="Gene3D" id="3.20.20.80">
    <property type="entry name" value="Glycosidases"/>
    <property type="match status" value="2"/>
</dbReference>
<comment type="catalytic activity">
    <reaction evidence="12">
        <text>beta-D-glucosyl-(1&lt;-&gt;1)-N-octadecanoylsphing-4-enine + H2O = N-octadecanoylsphing-4-enine + D-glucose</text>
        <dbReference type="Rhea" id="RHEA:59284"/>
        <dbReference type="ChEBI" id="CHEBI:4167"/>
        <dbReference type="ChEBI" id="CHEBI:15377"/>
        <dbReference type="ChEBI" id="CHEBI:72961"/>
        <dbReference type="ChEBI" id="CHEBI:84719"/>
    </reaction>
    <physiologicalReaction direction="left-to-right" evidence="12">
        <dbReference type="Rhea" id="RHEA:59285"/>
    </physiologicalReaction>
</comment>
<evidence type="ECO:0000256" key="2">
    <source>
        <dbReference type="ARBA" id="ARBA00011738"/>
    </source>
</evidence>
<comment type="catalytic activity">
    <reaction evidence="10">
        <text>beta-D-galactosyl-(1&lt;-&gt;1')-N-octadecanoylsphing-4-enine + H2O = N-octadecanoylsphing-4-enine + D-galactose</text>
        <dbReference type="Rhea" id="RHEA:59292"/>
        <dbReference type="ChEBI" id="CHEBI:4139"/>
        <dbReference type="ChEBI" id="CHEBI:15377"/>
        <dbReference type="ChEBI" id="CHEBI:72961"/>
        <dbReference type="ChEBI" id="CHEBI:84720"/>
    </reaction>
    <physiologicalReaction direction="left-to-right" evidence="10">
        <dbReference type="Rhea" id="RHEA:59293"/>
    </physiologicalReaction>
</comment>
<dbReference type="GO" id="GO:0008422">
    <property type="term" value="F:beta-glucosidase activity"/>
    <property type="evidence" value="ECO:0007669"/>
    <property type="project" value="UniProtKB-EC"/>
</dbReference>
<evidence type="ECO:0000256" key="4">
    <source>
        <dbReference type="ARBA" id="ARBA00012744"/>
    </source>
</evidence>
<evidence type="ECO:0000256" key="15">
    <source>
        <dbReference type="ARBA" id="ARBA00068094"/>
    </source>
</evidence>
<evidence type="ECO:0000256" key="6">
    <source>
        <dbReference type="ARBA" id="ARBA00023180"/>
    </source>
</evidence>
<dbReference type="FunFam" id="3.20.20.80:FF:000011">
    <property type="entry name" value="Cytosolic beta-glucosidase"/>
    <property type="match status" value="1"/>
</dbReference>
<dbReference type="Pfam" id="PF00232">
    <property type="entry name" value="Glyco_hydro_1"/>
    <property type="match status" value="2"/>
</dbReference>
<comment type="catalytic activity">
    <reaction evidence="9">
        <text>beta-D-galactosyl-(1&lt;-&gt;1)-sphing-4-enine + H2O = sphing-4-enine + D-galactose</text>
        <dbReference type="Rhea" id="RHEA:43908"/>
        <dbReference type="ChEBI" id="CHEBI:4139"/>
        <dbReference type="ChEBI" id="CHEBI:15377"/>
        <dbReference type="ChEBI" id="CHEBI:57756"/>
        <dbReference type="ChEBI" id="CHEBI:57934"/>
    </reaction>
    <physiologicalReaction direction="left-to-right" evidence="9">
        <dbReference type="Rhea" id="RHEA:43909"/>
    </physiologicalReaction>
</comment>
<feature type="chain" id="PRO_5044632440" description="Cytosolic beta-glucosidase" evidence="19">
    <location>
        <begin position="17"/>
        <end position="980"/>
    </location>
</feature>
<dbReference type="EC" id="3.2.1.21" evidence="4"/>
<evidence type="ECO:0000256" key="13">
    <source>
        <dbReference type="ARBA" id="ARBA00052085"/>
    </source>
</evidence>
<evidence type="ECO:0000256" key="1">
    <source>
        <dbReference type="ARBA" id="ARBA00000448"/>
    </source>
</evidence>
<dbReference type="EMBL" id="MT153186">
    <property type="protein sequence ID" value="QIJ96588.1"/>
    <property type="molecule type" value="mRNA"/>
</dbReference>
<evidence type="ECO:0000256" key="16">
    <source>
        <dbReference type="ARBA" id="ARBA00079026"/>
    </source>
</evidence>
<keyword evidence="5" id="KW-0378">Hydrolase</keyword>
<reference evidence="21" key="1">
    <citation type="journal article" date="2020" name="Invertebr. Neurosci.">
        <title>Aging and disease-relevant gene products in the neuronal transcriptome of the great pond snail (Lymnaea stagnalis): a potential model of aging, age-related memory loss, and neurodegenerative diseases.</title>
        <authorList>
            <person name="Fodor I."/>
            <person name="Urban P."/>
            <person name="Kemenes G."/>
            <person name="Koene J.M."/>
            <person name="Pirger Z."/>
        </authorList>
    </citation>
    <scope>NUCLEOTIDE SEQUENCE</scope>
</reference>
<keyword evidence="22" id="KW-1185">Reference proteome</keyword>
<proteinExistence type="evidence at transcript level"/>
<comment type="subunit">
    <text evidence="2">Homodimer.</text>
</comment>
<evidence type="ECO:0000313" key="20">
    <source>
        <dbReference type="EMBL" id="CAL1532660.1"/>
    </source>
</evidence>
<evidence type="ECO:0000256" key="18">
    <source>
        <dbReference type="ARBA" id="ARBA00083229"/>
    </source>
</evidence>
<feature type="signal peptide" evidence="19">
    <location>
        <begin position="1"/>
        <end position="16"/>
    </location>
</feature>
<evidence type="ECO:0000256" key="19">
    <source>
        <dbReference type="SAM" id="SignalP"/>
    </source>
</evidence>
<dbReference type="InterPro" id="IPR017853">
    <property type="entry name" value="GH"/>
</dbReference>
<dbReference type="AlphaFoldDB" id="A0A6G7S6U9"/>
<organism evidence="21">
    <name type="scientific">Lymnaea stagnalis</name>
    <name type="common">Great pond snail</name>
    <name type="synonym">Helix stagnalis</name>
    <dbReference type="NCBI Taxonomy" id="6523"/>
    <lineage>
        <taxon>Eukaryota</taxon>
        <taxon>Metazoa</taxon>
        <taxon>Spiralia</taxon>
        <taxon>Lophotrochozoa</taxon>
        <taxon>Mollusca</taxon>
        <taxon>Gastropoda</taxon>
        <taxon>Heterobranchia</taxon>
        <taxon>Euthyneura</taxon>
        <taxon>Panpulmonata</taxon>
        <taxon>Hygrophila</taxon>
        <taxon>Lymnaeoidea</taxon>
        <taxon>Lymnaeidae</taxon>
        <taxon>Lymnaea</taxon>
    </lineage>
</organism>
<comment type="catalytic activity">
    <reaction evidence="13">
        <text>beta-D-glucosyl-(1&lt;-&gt;1)-sphing-4-enine + H2O = sphing-4-enine + D-glucose</text>
        <dbReference type="Rhea" id="RHEA:59288"/>
        <dbReference type="ChEBI" id="CHEBI:4167"/>
        <dbReference type="ChEBI" id="CHEBI:15377"/>
        <dbReference type="ChEBI" id="CHEBI:57756"/>
        <dbReference type="ChEBI" id="CHEBI:83992"/>
    </reaction>
    <physiologicalReaction direction="left-to-right" evidence="13">
        <dbReference type="Rhea" id="RHEA:59289"/>
    </physiologicalReaction>
</comment>
<comment type="similarity">
    <text evidence="14">Belongs to the glycosyl hydrolase 1 family. Klotho subfamily.</text>
</comment>
<evidence type="ECO:0000256" key="17">
    <source>
        <dbReference type="ARBA" id="ARBA00081896"/>
    </source>
</evidence>
<evidence type="ECO:0000256" key="11">
    <source>
        <dbReference type="ARBA" id="ARBA00051414"/>
    </source>
</evidence>
<dbReference type="SUPFAM" id="SSF51445">
    <property type="entry name" value="(Trans)glycosidases"/>
    <property type="match status" value="2"/>
</dbReference>
<protein>
    <recommendedName>
        <fullName evidence="15">Cytosolic beta-glucosidase</fullName>
        <ecNumber evidence="4">3.2.1.21</ecNumber>
        <ecNumber evidence="3">3.2.1.46</ecNumber>
    </recommendedName>
    <alternativeName>
        <fullName evidence="16">Cytosolic galactosylceramidase</fullName>
    </alternativeName>
    <alternativeName>
        <fullName evidence="18">Cytosolic glucosylceramidase</fullName>
    </alternativeName>
    <alternativeName>
        <fullName evidence="17">Cytosolic glycosylceramidase</fullName>
    </alternativeName>
</protein>
<dbReference type="PANTHER" id="PTHR10353:SF36">
    <property type="entry name" value="LP05116P"/>
    <property type="match status" value="1"/>
</dbReference>
<evidence type="ECO:0000256" key="14">
    <source>
        <dbReference type="ARBA" id="ARBA00060858"/>
    </source>
</evidence>
<dbReference type="FunFam" id="3.20.20.80:FF:000013">
    <property type="entry name" value="lactase-phlorizin hydrolase"/>
    <property type="match status" value="1"/>
</dbReference>
<keyword evidence="7" id="KW-0326">Glycosidase</keyword>
<evidence type="ECO:0000256" key="7">
    <source>
        <dbReference type="ARBA" id="ARBA00023295"/>
    </source>
</evidence>
<reference evidence="20 22" key="2">
    <citation type="submission" date="2024-04" db="EMBL/GenBank/DDBJ databases">
        <authorList>
            <consortium name="Genoscope - CEA"/>
            <person name="William W."/>
        </authorList>
    </citation>
    <scope>NUCLEOTIDE SEQUENCE [LARGE SCALE GENOMIC DNA]</scope>
</reference>
<dbReference type="InterPro" id="IPR033132">
    <property type="entry name" value="GH_1_N_CS"/>
</dbReference>
<name>A0A6G7S6U9_LYMST</name>
<keyword evidence="19" id="KW-0732">Signal</keyword>
<comment type="catalytic activity">
    <reaction evidence="11">
        <text>a beta-D-xylosyl-(1&lt;-&gt;1')-N-acylsphing-4-enine + cholesterol = cholesteryl 3-beta-D-xyloside + an N-acylsphing-4-enine</text>
        <dbReference type="Rhea" id="RHEA:70239"/>
        <dbReference type="ChEBI" id="CHEBI:16113"/>
        <dbReference type="ChEBI" id="CHEBI:52639"/>
        <dbReference type="ChEBI" id="CHEBI:189067"/>
        <dbReference type="ChEBI" id="CHEBI:189068"/>
    </reaction>
    <physiologicalReaction direction="left-to-right" evidence="11">
        <dbReference type="Rhea" id="RHEA:70240"/>
    </physiologicalReaction>
    <physiologicalReaction direction="right-to-left" evidence="11">
        <dbReference type="Rhea" id="RHEA:70241"/>
    </physiologicalReaction>
</comment>
<gene>
    <name evidence="20" type="ORF">GSLYS_00006678001</name>
</gene>
<evidence type="ECO:0000313" key="21">
    <source>
        <dbReference type="EMBL" id="QIJ96588.1"/>
    </source>
</evidence>
<sequence>MVLSMAGVISIGLVLACLTCLSKSALILDKFPQGFSFGVSSSAYPTEGAWDASGKGPSIWDEFTKTNGRIQGGGDGNKAADGYNKVKEDVQLLKSLGVAHYKFSLSWSRLLPDGTTGSVNQAGFAYYNSLIDELIANQITPFVTLYQWDLPQALQEKGGWSNDASATWFKDYANLCFSRFGDRVKLWTTIDDPVTQAYKGYETGEHAPGLTQPGLLYKVGHNLLLAHGEAYLLYKSTYKATQKGEVGMTLSSDWFVSKTGSATDATATARALTFQLGWFAEPLFNGDYPQLMKEKVALKRTALGVADQKLPEFTAQQKITIRGAFDFIGISHFKTKLVSEKASANSNPGFYNDQDVLIETDKSYPKLEYRPETNPDSDRRLMGFGLRELLNYLTNTYSKPAIYVTQNGLDTCGTLKDQSRIEYIREYSNNILQAIKAGSDVRGYSLWSLVDGFDWDRGYTTKTGLYYVDFGQDDRPRFPRSSANFYRALIANRGLNEDLRSYRAYPADRDEFHYGTFPEYFKWGVATSAYQVEGGWNLDGKGPSIWDTFAHNNRLANGETGDVACDSYHLYQEDVNMLKDLEVDFYRLSIAWSRVLPDGTSRSLNQKGVDYYNNVIDALLLRNITPMVTLYHWDLPQALEDKGGFRSDNIVDLFEDYARVCFEQFGDRVKHWITFNEAFVISWLGYGIGIFAPGVKDPGVGTYRVAHNIIRSHARAYHLYKNNFKAKYGGSVGITLDIEWKEPLTDSVDDSLAADRAIQFKLGWFGNALFGGSGDYPAVVKQYVAEKSRLQGLSVSRLPEFTDDEKALNKGAYDFLGMNHYTSTLVANKPRPDSQPSYEQDQDIYTRADPCWPSSDVDWLKINPWGIRYILRWAKQHFNNPPIYITESGRPSKESLDDPDRIYYYKYYINELLKAIDLDKVDLRGYTAWSLMDNLEWASAYNDKFGLYHVDFSSTNRTRTPRSSAQFYRQLIRDNGFPKP</sequence>
<evidence type="ECO:0000256" key="8">
    <source>
        <dbReference type="ARBA" id="ARBA00033698"/>
    </source>
</evidence>
<dbReference type="EMBL" id="CAXITT010000121">
    <property type="protein sequence ID" value="CAL1532660.1"/>
    <property type="molecule type" value="Genomic_DNA"/>
</dbReference>
<accession>A0A6G7S6U9</accession>
<dbReference type="GO" id="GO:0004336">
    <property type="term" value="F:galactosylceramidase activity"/>
    <property type="evidence" value="ECO:0007669"/>
    <property type="project" value="UniProtKB-EC"/>
</dbReference>
<dbReference type="GO" id="GO:0016052">
    <property type="term" value="P:carbohydrate catabolic process"/>
    <property type="evidence" value="ECO:0007669"/>
    <property type="project" value="UniProtKB-ARBA"/>
</dbReference>
<evidence type="ECO:0000256" key="9">
    <source>
        <dbReference type="ARBA" id="ARBA00048813"/>
    </source>
</evidence>
<dbReference type="InterPro" id="IPR001360">
    <property type="entry name" value="Glyco_hydro_1"/>
</dbReference>
<evidence type="ECO:0000256" key="10">
    <source>
        <dbReference type="ARBA" id="ARBA00050809"/>
    </source>
</evidence>
<dbReference type="Proteomes" id="UP001497497">
    <property type="component" value="Unassembled WGS sequence"/>
</dbReference>
<dbReference type="EC" id="3.2.1.46" evidence="3"/>
<keyword evidence="6" id="KW-0325">Glycoprotein</keyword>
<dbReference type="PRINTS" id="PR00131">
    <property type="entry name" value="GLHYDRLASE1"/>
</dbReference>
<comment type="catalytic activity">
    <reaction evidence="1">
        <text>Hydrolysis of terminal, non-reducing beta-D-glucosyl residues with release of beta-D-glucose.</text>
        <dbReference type="EC" id="3.2.1.21"/>
    </reaction>
</comment>
<evidence type="ECO:0000256" key="5">
    <source>
        <dbReference type="ARBA" id="ARBA00022801"/>
    </source>
</evidence>
<evidence type="ECO:0000256" key="3">
    <source>
        <dbReference type="ARBA" id="ARBA00012657"/>
    </source>
</evidence>
<dbReference type="PROSITE" id="PS00653">
    <property type="entry name" value="GLYCOSYL_HYDROL_F1_2"/>
    <property type="match status" value="1"/>
</dbReference>
<comment type="catalytic activity">
    <reaction evidence="8">
        <text>a beta-D-galactosyl-(1&lt;-&gt;1')-N-acylsphing-4-enine + H2O = an N-acylsphing-4-enine + D-galactose</text>
        <dbReference type="Rhea" id="RHEA:14297"/>
        <dbReference type="ChEBI" id="CHEBI:4139"/>
        <dbReference type="ChEBI" id="CHEBI:15377"/>
        <dbReference type="ChEBI" id="CHEBI:18390"/>
        <dbReference type="ChEBI" id="CHEBI:52639"/>
        <dbReference type="EC" id="3.2.1.46"/>
    </reaction>
    <physiologicalReaction direction="left-to-right" evidence="8">
        <dbReference type="Rhea" id="RHEA:14298"/>
    </physiologicalReaction>
</comment>
<evidence type="ECO:0000256" key="12">
    <source>
        <dbReference type="ARBA" id="ARBA00051666"/>
    </source>
</evidence>
<evidence type="ECO:0000313" key="22">
    <source>
        <dbReference type="Proteomes" id="UP001497497"/>
    </source>
</evidence>
<dbReference type="PANTHER" id="PTHR10353">
    <property type="entry name" value="GLYCOSYL HYDROLASE"/>
    <property type="match status" value="1"/>
</dbReference>